<comment type="caution">
    <text evidence="3">The sequence shown here is derived from an EMBL/GenBank/DDBJ whole genome shotgun (WGS) entry which is preliminary data.</text>
</comment>
<dbReference type="Gene3D" id="3.40.50.720">
    <property type="entry name" value="NAD(P)-binding Rossmann-like Domain"/>
    <property type="match status" value="1"/>
</dbReference>
<dbReference type="SUPFAM" id="SSF51735">
    <property type="entry name" value="NAD(P)-binding Rossmann-fold domains"/>
    <property type="match status" value="1"/>
</dbReference>
<dbReference type="AlphaFoldDB" id="A0A5B2X6T2"/>
<dbReference type="InterPro" id="IPR036291">
    <property type="entry name" value="NAD(P)-bd_dom_sf"/>
</dbReference>
<feature type="domain" description="NAD-dependent epimerase/dehydratase" evidence="2">
    <location>
        <begin position="7"/>
        <end position="221"/>
    </location>
</feature>
<accession>A0A5B2X6T2</accession>
<reference evidence="3 4" key="2">
    <citation type="submission" date="2019-09" db="EMBL/GenBank/DDBJ databases">
        <authorList>
            <person name="Jin C."/>
        </authorList>
    </citation>
    <scope>NUCLEOTIDE SEQUENCE [LARGE SCALE GENOMIC DNA]</scope>
    <source>
        <strain evidence="3 4">AN110305</strain>
    </source>
</reference>
<evidence type="ECO:0000313" key="4">
    <source>
        <dbReference type="Proteomes" id="UP000323454"/>
    </source>
</evidence>
<evidence type="ECO:0000313" key="3">
    <source>
        <dbReference type="EMBL" id="KAA2259158.1"/>
    </source>
</evidence>
<reference evidence="3 4" key="1">
    <citation type="submission" date="2019-09" db="EMBL/GenBank/DDBJ databases">
        <title>Goodfellowia gen. nov., a new genus of the Pseudonocardineae related to Actinoalloteichus, containing Goodfellowia coeruleoviolacea gen. nov., comb. nov. gen. nov., comb. nov.</title>
        <authorList>
            <person name="Labeda D."/>
        </authorList>
    </citation>
    <scope>NUCLEOTIDE SEQUENCE [LARGE SCALE GENOMIC DNA]</scope>
    <source>
        <strain evidence="3 4">AN110305</strain>
    </source>
</reference>
<dbReference type="InterPro" id="IPR001509">
    <property type="entry name" value="Epimerase_deHydtase"/>
</dbReference>
<name>A0A5B2X6T2_9PSEU</name>
<gene>
    <name evidence="3" type="ORF">F0L68_21865</name>
</gene>
<sequence length="330" mass="35791">MGLRLGITGGAGFLGTNLAKAAKANGHEPVLIDRADRLGRHAHSEPDNRTTLTEQDLSAGDAGSLGGLDAIINLAALAHVDYSLHFGDRVLANNIKVQRTVLEAAARYDTPVLFTSSIEVYGGNHGALFDESSPRLPLSPYAESKIRCEDMVGTYRRQRGVRATTVRLTNLYGPWQSPDRIVPRIIAQAHAGMRSQVTTGRLRDFLYVTDAAAAILGLVESNNWGGCHNISAGKGVTLEEVADGIAARIPACEYDTVEAVDRDGRGPCLIASADHLRTVLDWQPTVELDEGLDRTVDWYARNRAWWGSFDRLLRADRNGPSFLLDHAGAL</sequence>
<dbReference type="RefSeq" id="WP_149851508.1">
    <property type="nucleotide sequence ID" value="NZ_VUOB01000040.1"/>
</dbReference>
<dbReference type="Proteomes" id="UP000323454">
    <property type="component" value="Unassembled WGS sequence"/>
</dbReference>
<proteinExistence type="inferred from homology"/>
<organism evidence="3 4">
    <name type="scientific">Solihabitans fulvus</name>
    <dbReference type="NCBI Taxonomy" id="1892852"/>
    <lineage>
        <taxon>Bacteria</taxon>
        <taxon>Bacillati</taxon>
        <taxon>Actinomycetota</taxon>
        <taxon>Actinomycetes</taxon>
        <taxon>Pseudonocardiales</taxon>
        <taxon>Pseudonocardiaceae</taxon>
        <taxon>Solihabitans</taxon>
    </lineage>
</organism>
<dbReference type="Pfam" id="PF01370">
    <property type="entry name" value="Epimerase"/>
    <property type="match status" value="1"/>
</dbReference>
<keyword evidence="4" id="KW-1185">Reference proteome</keyword>
<evidence type="ECO:0000259" key="2">
    <source>
        <dbReference type="Pfam" id="PF01370"/>
    </source>
</evidence>
<dbReference type="EMBL" id="VUOB01000040">
    <property type="protein sequence ID" value="KAA2259158.1"/>
    <property type="molecule type" value="Genomic_DNA"/>
</dbReference>
<dbReference type="OrthoDB" id="9801785at2"/>
<comment type="similarity">
    <text evidence="1">Belongs to the NAD(P)-dependent epimerase/dehydratase family.</text>
</comment>
<protein>
    <submittedName>
        <fullName evidence="3">NAD(P)-dependent oxidoreductase</fullName>
    </submittedName>
</protein>
<evidence type="ECO:0000256" key="1">
    <source>
        <dbReference type="ARBA" id="ARBA00007637"/>
    </source>
</evidence>
<dbReference type="PANTHER" id="PTHR43000">
    <property type="entry name" value="DTDP-D-GLUCOSE 4,6-DEHYDRATASE-RELATED"/>
    <property type="match status" value="1"/>
</dbReference>